<dbReference type="GO" id="GO:0090313">
    <property type="term" value="P:regulation of protein targeting to membrane"/>
    <property type="evidence" value="ECO:0007669"/>
    <property type="project" value="TreeGrafter"/>
</dbReference>
<dbReference type="EMBL" id="CP000821">
    <property type="protein sequence ID" value="ABV36594.1"/>
    <property type="molecule type" value="Genomic_DNA"/>
</dbReference>
<gene>
    <name evidence="4" type="ordered locus">Ssed_1985</name>
</gene>
<reference evidence="4 5" key="1">
    <citation type="submission" date="2007-08" db="EMBL/GenBank/DDBJ databases">
        <title>Complete sequence of Shewanella sediminis HAW-EB3.</title>
        <authorList>
            <consortium name="US DOE Joint Genome Institute"/>
            <person name="Copeland A."/>
            <person name="Lucas S."/>
            <person name="Lapidus A."/>
            <person name="Barry K."/>
            <person name="Glavina del Rio T."/>
            <person name="Dalin E."/>
            <person name="Tice H."/>
            <person name="Pitluck S."/>
            <person name="Chertkov O."/>
            <person name="Brettin T."/>
            <person name="Bruce D."/>
            <person name="Detter J.C."/>
            <person name="Han C."/>
            <person name="Schmutz J."/>
            <person name="Larimer F."/>
            <person name="Land M."/>
            <person name="Hauser L."/>
            <person name="Kyrpides N."/>
            <person name="Kim E."/>
            <person name="Zhao J.-S."/>
            <person name="Richardson P."/>
        </authorList>
    </citation>
    <scope>NUCLEOTIDE SEQUENCE [LARGE SCALE GENOMIC DNA]</scope>
    <source>
        <strain evidence="4 5">HAW-EB3</strain>
    </source>
</reference>
<evidence type="ECO:0000313" key="5">
    <source>
        <dbReference type="Proteomes" id="UP000002015"/>
    </source>
</evidence>
<dbReference type="InterPro" id="IPR052894">
    <property type="entry name" value="AsmA-related"/>
</dbReference>
<evidence type="ECO:0000256" key="1">
    <source>
        <dbReference type="SAM" id="MobiDB-lite"/>
    </source>
</evidence>
<name>A8FUS1_SHESH</name>
<evidence type="ECO:0000256" key="2">
    <source>
        <dbReference type="SAM" id="Phobius"/>
    </source>
</evidence>
<dbReference type="KEGG" id="sse:Ssed_1985"/>
<keyword evidence="2" id="KW-0812">Transmembrane</keyword>
<dbReference type="GO" id="GO:0005886">
    <property type="term" value="C:plasma membrane"/>
    <property type="evidence" value="ECO:0007669"/>
    <property type="project" value="TreeGrafter"/>
</dbReference>
<evidence type="ECO:0000259" key="3">
    <source>
        <dbReference type="Pfam" id="PF05170"/>
    </source>
</evidence>
<dbReference type="Proteomes" id="UP000002015">
    <property type="component" value="Chromosome"/>
</dbReference>
<feature type="region of interest" description="Disordered" evidence="1">
    <location>
        <begin position="311"/>
        <end position="332"/>
    </location>
</feature>
<dbReference type="STRING" id="425104.Ssed_1985"/>
<sequence>MEPVMKILKWFFVVFFILIISLAAYLTLVFDPNDFKPQLVDAVKENTGRDLVVADKLSWTFFPSIGIKLSKVSLSNPSGFDTSSMLEVNEIVAEVALMPLFSKQVEIAQLNVDGLTVNLETRIDGQTSFDGLEGSKSAGKPAAEPSSQSGKGLAGLNIGGVAITNTQIRMLDEKTGTEQLFNLEKLTLGQFALGEFAPLEYQFNAELPDMTLSSHGEGLIKVDASMQAIELKDLKILNSVAGEGIPNKKLDISLLTQVSIALDKKRLKLSLEEFIADQIEAKGEVSVAYGGKVPNIDGQLSFGEIDLDKFMPPSDAPSQSDDKQTQATSAQEPDLSAMKLVNFKLGVTAESIKVANMLTSKWVMNLALKDGVLNLSKLSANLYKGKLSVTAQVDARKSVPSYSFEKSVEKVQIRELLKDAAEIDLLAGTANFTVKGKGRSLITANMKKNLAAKGQFEVSDGALYGVNIPQMLRDAQAKLSGDLSSTASVEKKTDFTSLTGSFTLVNGVASNPDLLMASPLIRLSGAGTANIVTEALDYSLITSVVGSLEGQGGGEREALHGVEIPFAISGTFSEPKFALDTAALFDAKLKQETEKVKDKLKDSLLKKLGGF</sequence>
<evidence type="ECO:0000313" key="4">
    <source>
        <dbReference type="EMBL" id="ABV36594.1"/>
    </source>
</evidence>
<dbReference type="InterPro" id="IPR007844">
    <property type="entry name" value="AsmA"/>
</dbReference>
<feature type="transmembrane region" description="Helical" evidence="2">
    <location>
        <begin position="7"/>
        <end position="30"/>
    </location>
</feature>
<keyword evidence="2" id="KW-1133">Transmembrane helix</keyword>
<dbReference type="eggNOG" id="COG2982">
    <property type="taxonomic scope" value="Bacteria"/>
</dbReference>
<protein>
    <submittedName>
        <fullName evidence="4">AsmA family protein</fullName>
    </submittedName>
</protein>
<dbReference type="HOGENOM" id="CLU_012870_0_1_6"/>
<dbReference type="AlphaFoldDB" id="A8FUS1"/>
<organism evidence="4 5">
    <name type="scientific">Shewanella sediminis (strain HAW-EB3)</name>
    <dbReference type="NCBI Taxonomy" id="425104"/>
    <lineage>
        <taxon>Bacteria</taxon>
        <taxon>Pseudomonadati</taxon>
        <taxon>Pseudomonadota</taxon>
        <taxon>Gammaproteobacteria</taxon>
        <taxon>Alteromonadales</taxon>
        <taxon>Shewanellaceae</taxon>
        <taxon>Shewanella</taxon>
    </lineage>
</organism>
<proteinExistence type="predicted"/>
<feature type="domain" description="AsmA" evidence="3">
    <location>
        <begin position="1"/>
        <end position="183"/>
    </location>
</feature>
<dbReference type="Pfam" id="PF05170">
    <property type="entry name" value="AsmA"/>
    <property type="match status" value="2"/>
</dbReference>
<accession>A8FUS1</accession>
<feature type="domain" description="AsmA" evidence="3">
    <location>
        <begin position="202"/>
        <end position="514"/>
    </location>
</feature>
<feature type="region of interest" description="Disordered" evidence="1">
    <location>
        <begin position="128"/>
        <end position="151"/>
    </location>
</feature>
<dbReference type="PANTHER" id="PTHR30441">
    <property type="entry name" value="DUF748 DOMAIN-CONTAINING PROTEIN"/>
    <property type="match status" value="1"/>
</dbReference>
<dbReference type="PANTHER" id="PTHR30441:SF4">
    <property type="entry name" value="PROTEIN ASMA"/>
    <property type="match status" value="1"/>
</dbReference>
<keyword evidence="2" id="KW-0472">Membrane</keyword>
<keyword evidence="5" id="KW-1185">Reference proteome</keyword>